<dbReference type="Proteomes" id="UP000650467">
    <property type="component" value="Unassembled WGS sequence"/>
</dbReference>
<dbReference type="AlphaFoldDB" id="A0A836B2Z1"/>
<dbReference type="SUPFAM" id="SSF53335">
    <property type="entry name" value="S-adenosyl-L-methionine-dependent methyltransferases"/>
    <property type="match status" value="1"/>
</dbReference>
<dbReference type="InterPro" id="IPR006342">
    <property type="entry name" value="FkbM_mtfrase"/>
</dbReference>
<evidence type="ECO:0000313" key="2">
    <source>
        <dbReference type="EMBL" id="KAG2446062.1"/>
    </source>
</evidence>
<evidence type="ECO:0000313" key="3">
    <source>
        <dbReference type="Proteomes" id="UP000650467"/>
    </source>
</evidence>
<organism evidence="2 3">
    <name type="scientific">Chlamydomonas incerta</name>
    <dbReference type="NCBI Taxonomy" id="51695"/>
    <lineage>
        <taxon>Eukaryota</taxon>
        <taxon>Viridiplantae</taxon>
        <taxon>Chlorophyta</taxon>
        <taxon>core chlorophytes</taxon>
        <taxon>Chlorophyceae</taxon>
        <taxon>CS clade</taxon>
        <taxon>Chlamydomonadales</taxon>
        <taxon>Chlamydomonadaceae</taxon>
        <taxon>Chlamydomonas</taxon>
    </lineage>
</organism>
<dbReference type="InterPro" id="IPR029063">
    <property type="entry name" value="SAM-dependent_MTases_sf"/>
</dbReference>
<reference evidence="2" key="1">
    <citation type="journal article" date="2020" name="bioRxiv">
        <title>Comparative genomics of Chlamydomonas.</title>
        <authorList>
            <person name="Craig R.J."/>
            <person name="Hasan A.R."/>
            <person name="Ness R.W."/>
            <person name="Keightley P.D."/>
        </authorList>
    </citation>
    <scope>NUCLEOTIDE SEQUENCE</scope>
    <source>
        <strain evidence="2">SAG 7.73</strain>
    </source>
</reference>
<dbReference type="PANTHER" id="PTHR34203">
    <property type="entry name" value="METHYLTRANSFERASE, FKBM FAMILY PROTEIN"/>
    <property type="match status" value="1"/>
</dbReference>
<keyword evidence="3" id="KW-1185">Reference proteome</keyword>
<dbReference type="PANTHER" id="PTHR34203:SF13">
    <property type="entry name" value="EXPRESSED PROTEIN"/>
    <property type="match status" value="1"/>
</dbReference>
<dbReference type="Gene3D" id="3.40.50.150">
    <property type="entry name" value="Vaccinia Virus protein VP39"/>
    <property type="match status" value="1"/>
</dbReference>
<evidence type="ECO:0000259" key="1">
    <source>
        <dbReference type="Pfam" id="PF05050"/>
    </source>
</evidence>
<accession>A0A836B2Z1</accession>
<dbReference type="EMBL" id="JAEHOC010000001">
    <property type="protein sequence ID" value="KAG2446062.1"/>
    <property type="molecule type" value="Genomic_DNA"/>
</dbReference>
<feature type="domain" description="Methyltransferase FkbM" evidence="1">
    <location>
        <begin position="102"/>
        <end position="266"/>
    </location>
</feature>
<name>A0A836B2Z1_CHLIN</name>
<dbReference type="InterPro" id="IPR052514">
    <property type="entry name" value="SAM-dependent_MTase"/>
</dbReference>
<dbReference type="Pfam" id="PF05050">
    <property type="entry name" value="Methyltransf_21"/>
    <property type="match status" value="1"/>
</dbReference>
<sequence>MGPIRLLQSKDVQVRVRAADVPADAAFRFAYTDPEADVDVSKSASSKGVVERGISEILYGLLRDRCSGGAAGRNRTGGSGAAGGHAGEEQQQDQEAQALFVDVGANFGWFTLMAARLGCRVVAYEPVPLFRAFLSFALHLNGLGGRVLVRPVAASDAGGGRRLRVIVPSRGIWGTAGVEGLNIDGATEGSKSEVLEVEAVRLDEEDAITAAGAAVAALKVDVEGWEPAVMRGAERLFGQNLVENIVMEYSPGVPERHFMWQDMAAHPAMLAHLISQHSFRIGVIGDNAKGGSMGGWGVAPRLLREANTLGCPAPPELQQYSHWNVCSVVPENLNPRSLRSEFSHNTNLWAARPAAGGLLRLESTAGFFDSDVPPTAYFAPGAEPGKGLGLGQRPCKWLAPHTHVRHRCRCVKQELCGEEEARAVRAAAAGALAQNYVLS</sequence>
<protein>
    <recommendedName>
        <fullName evidence="1">Methyltransferase FkbM domain-containing protein</fullName>
    </recommendedName>
</protein>
<proteinExistence type="predicted"/>
<comment type="caution">
    <text evidence="2">The sequence shown here is derived from an EMBL/GenBank/DDBJ whole genome shotgun (WGS) entry which is preliminary data.</text>
</comment>
<gene>
    <name evidence="2" type="ORF">HXX76_000664</name>
</gene>
<dbReference type="OrthoDB" id="411251at2759"/>
<dbReference type="NCBIfam" id="TIGR01444">
    <property type="entry name" value="fkbM_fam"/>
    <property type="match status" value="1"/>
</dbReference>